<reference evidence="2" key="1">
    <citation type="submission" date="2021-06" db="EMBL/GenBank/DDBJ databases">
        <authorList>
            <person name="Kallberg Y."/>
            <person name="Tangrot J."/>
            <person name="Rosling A."/>
        </authorList>
    </citation>
    <scope>NUCLEOTIDE SEQUENCE</scope>
    <source>
        <strain evidence="2">IN212</strain>
    </source>
</reference>
<feature type="compositionally biased region" description="Acidic residues" evidence="1">
    <location>
        <begin position="1"/>
        <end position="17"/>
    </location>
</feature>
<keyword evidence="3" id="KW-1185">Reference proteome</keyword>
<feature type="compositionally biased region" description="Acidic residues" evidence="1">
    <location>
        <begin position="30"/>
        <end position="40"/>
    </location>
</feature>
<comment type="caution">
    <text evidence="2">The sequence shown here is derived from an EMBL/GenBank/DDBJ whole genome shotgun (WGS) entry which is preliminary data.</text>
</comment>
<name>A0A9N9JG59_9GLOM</name>
<sequence length="116" mass="13491">MNSDNEYDEPVYDEPIYDEPVNDKTVNDETVNDENDDVQEINEPPNIFAVRKTPRKSADESSSKKVKVNINKSANSISKKSYVWDYFKNENDRDYCKILVFRVGVEVECGTNYKHD</sequence>
<dbReference type="Proteomes" id="UP000789396">
    <property type="component" value="Unassembled WGS sequence"/>
</dbReference>
<accession>A0A9N9JG59</accession>
<proteinExistence type="predicted"/>
<feature type="non-terminal residue" evidence="2">
    <location>
        <position position="116"/>
    </location>
</feature>
<evidence type="ECO:0000313" key="3">
    <source>
        <dbReference type="Proteomes" id="UP000789396"/>
    </source>
</evidence>
<dbReference type="AlphaFoldDB" id="A0A9N9JG59"/>
<evidence type="ECO:0000313" key="2">
    <source>
        <dbReference type="EMBL" id="CAG8780723.1"/>
    </source>
</evidence>
<feature type="region of interest" description="Disordered" evidence="1">
    <location>
        <begin position="1"/>
        <end position="40"/>
    </location>
</feature>
<gene>
    <name evidence="2" type="ORF">RFULGI_LOCUS15798</name>
</gene>
<organism evidence="2 3">
    <name type="scientific">Racocetra fulgida</name>
    <dbReference type="NCBI Taxonomy" id="60492"/>
    <lineage>
        <taxon>Eukaryota</taxon>
        <taxon>Fungi</taxon>
        <taxon>Fungi incertae sedis</taxon>
        <taxon>Mucoromycota</taxon>
        <taxon>Glomeromycotina</taxon>
        <taxon>Glomeromycetes</taxon>
        <taxon>Diversisporales</taxon>
        <taxon>Gigasporaceae</taxon>
        <taxon>Racocetra</taxon>
    </lineage>
</organism>
<protein>
    <submittedName>
        <fullName evidence="2">18909_t:CDS:1</fullName>
    </submittedName>
</protein>
<evidence type="ECO:0000256" key="1">
    <source>
        <dbReference type="SAM" id="MobiDB-lite"/>
    </source>
</evidence>
<dbReference type="EMBL" id="CAJVPZ010052599">
    <property type="protein sequence ID" value="CAG8780723.1"/>
    <property type="molecule type" value="Genomic_DNA"/>
</dbReference>